<dbReference type="InterPro" id="IPR036188">
    <property type="entry name" value="FAD/NAD-bd_sf"/>
</dbReference>
<organism evidence="3 4">
    <name type="scientific">Glutamicibacter soli</name>
    <dbReference type="NCBI Taxonomy" id="453836"/>
    <lineage>
        <taxon>Bacteria</taxon>
        <taxon>Bacillati</taxon>
        <taxon>Actinomycetota</taxon>
        <taxon>Actinomycetes</taxon>
        <taxon>Micrococcales</taxon>
        <taxon>Micrococcaceae</taxon>
        <taxon>Glutamicibacter</taxon>
    </lineage>
</organism>
<dbReference type="PANTHER" id="PTHR13847:SF280">
    <property type="entry name" value="D-AMINO ACID DEHYDROGENASE"/>
    <property type="match status" value="1"/>
</dbReference>
<feature type="domain" description="FAD dependent oxidoreductase" evidence="2">
    <location>
        <begin position="3"/>
        <end position="106"/>
    </location>
</feature>
<dbReference type="Gene3D" id="3.50.50.60">
    <property type="entry name" value="FAD/NAD(P)-binding domain"/>
    <property type="match status" value="1"/>
</dbReference>
<reference evidence="3 4" key="1">
    <citation type="submission" date="2020-01" db="EMBL/GenBank/DDBJ databases">
        <title>Glutamicibacter soli M275.</title>
        <authorList>
            <person name="Meng X."/>
        </authorList>
    </citation>
    <scope>NUCLEOTIDE SEQUENCE [LARGE SCALE GENOMIC DNA]</scope>
    <source>
        <strain evidence="3 4">M275</strain>
    </source>
</reference>
<dbReference type="EMBL" id="WYDN01000132">
    <property type="protein sequence ID" value="NAZ18020.1"/>
    <property type="molecule type" value="Genomic_DNA"/>
</dbReference>
<proteinExistence type="inferred from homology"/>
<gene>
    <name evidence="3" type="ORF">GT020_18520</name>
</gene>
<comment type="similarity">
    <text evidence="1">Belongs to the DadA oxidoreductase family.</text>
</comment>
<dbReference type="AlphaFoldDB" id="A0A6L9GBX6"/>
<accession>A0A6L9GBX6</accession>
<dbReference type="PANTHER" id="PTHR13847">
    <property type="entry name" value="SARCOSINE DEHYDROGENASE-RELATED"/>
    <property type="match status" value="1"/>
</dbReference>
<dbReference type="InterPro" id="IPR006076">
    <property type="entry name" value="FAD-dep_OxRdtase"/>
</dbReference>
<dbReference type="SUPFAM" id="SSF54373">
    <property type="entry name" value="FAD-linked reductases, C-terminal domain"/>
    <property type="match status" value="1"/>
</dbReference>
<dbReference type="GO" id="GO:0008718">
    <property type="term" value="F:D-amino-acid dehydrogenase activity"/>
    <property type="evidence" value="ECO:0007669"/>
    <property type="project" value="TreeGrafter"/>
</dbReference>
<dbReference type="RefSeq" id="WP_161450286.1">
    <property type="nucleotide sequence ID" value="NZ_WYDN01000132.1"/>
</dbReference>
<feature type="non-terminal residue" evidence="3">
    <location>
        <position position="1"/>
    </location>
</feature>
<dbReference type="Pfam" id="PF01266">
    <property type="entry name" value="DAO"/>
    <property type="match status" value="1"/>
</dbReference>
<protein>
    <submittedName>
        <fullName evidence="3">FAD-dependent oxidoreductase</fullName>
    </submittedName>
</protein>
<dbReference type="GO" id="GO:0055130">
    <property type="term" value="P:D-alanine catabolic process"/>
    <property type="evidence" value="ECO:0007669"/>
    <property type="project" value="TreeGrafter"/>
</dbReference>
<sequence length="124" mass="13805">VDEDNLFAYARFGNRMRVTATAEFAGFSKTHKPQDFTHMLRATRELFPQGADFGQPDYWAGLRPMTPDGLPIFGRGKRFANAVMNLGHGHMGWTMSAGSARIVADMVKRTEPAFNPEVMLVKAV</sequence>
<dbReference type="SUPFAM" id="SSF51971">
    <property type="entry name" value="Nucleotide-binding domain"/>
    <property type="match status" value="1"/>
</dbReference>
<evidence type="ECO:0000313" key="4">
    <source>
        <dbReference type="Proteomes" id="UP000477543"/>
    </source>
</evidence>
<dbReference type="Proteomes" id="UP000477543">
    <property type="component" value="Unassembled WGS sequence"/>
</dbReference>
<comment type="caution">
    <text evidence="3">The sequence shown here is derived from an EMBL/GenBank/DDBJ whole genome shotgun (WGS) entry which is preliminary data.</text>
</comment>
<dbReference type="GO" id="GO:0005737">
    <property type="term" value="C:cytoplasm"/>
    <property type="evidence" value="ECO:0007669"/>
    <property type="project" value="TreeGrafter"/>
</dbReference>
<dbReference type="GO" id="GO:0005886">
    <property type="term" value="C:plasma membrane"/>
    <property type="evidence" value="ECO:0007669"/>
    <property type="project" value="TreeGrafter"/>
</dbReference>
<evidence type="ECO:0000256" key="1">
    <source>
        <dbReference type="ARBA" id="ARBA00009410"/>
    </source>
</evidence>
<dbReference type="Gene3D" id="3.30.9.10">
    <property type="entry name" value="D-Amino Acid Oxidase, subunit A, domain 2"/>
    <property type="match status" value="1"/>
</dbReference>
<evidence type="ECO:0000259" key="2">
    <source>
        <dbReference type="Pfam" id="PF01266"/>
    </source>
</evidence>
<evidence type="ECO:0000313" key="3">
    <source>
        <dbReference type="EMBL" id="NAZ18020.1"/>
    </source>
</evidence>
<name>A0A6L9GBX6_9MICC</name>